<keyword evidence="6 8" id="KW-0675">Receptor</keyword>
<accession>A0A2C9KUY3</accession>
<dbReference type="Proteomes" id="UP000076420">
    <property type="component" value="Unassembled WGS sequence"/>
</dbReference>
<dbReference type="GO" id="GO:0016020">
    <property type="term" value="C:membrane"/>
    <property type="evidence" value="ECO:0007669"/>
    <property type="project" value="UniProtKB-SubCell"/>
</dbReference>
<dbReference type="PROSITE" id="PS50262">
    <property type="entry name" value="G_PROTEIN_RECEP_F1_2"/>
    <property type="match status" value="1"/>
</dbReference>
<comment type="subcellular location">
    <subcellularLocation>
        <location evidence="1">Membrane</location>
        <topology evidence="1">Multi-pass membrane protein</topology>
    </subcellularLocation>
</comment>
<dbReference type="VEuPathDB" id="VectorBase:BGLB023850"/>
<dbReference type="SUPFAM" id="SSF81321">
    <property type="entry name" value="Family A G protein-coupled receptor-like"/>
    <property type="match status" value="1"/>
</dbReference>
<dbReference type="PANTHER" id="PTHR24243:SF208">
    <property type="entry name" value="PYROKININ-1 RECEPTOR"/>
    <property type="match status" value="1"/>
</dbReference>
<evidence type="ECO:0000256" key="7">
    <source>
        <dbReference type="ARBA" id="ARBA00023224"/>
    </source>
</evidence>
<keyword evidence="7 8" id="KW-0807">Transducer</keyword>
<dbReference type="Pfam" id="PF00001">
    <property type="entry name" value="7tm_1"/>
    <property type="match status" value="1"/>
</dbReference>
<sequence length="361" mass="40877">MVQDNSASQGAEEFVPLEIFISNDARRITEIVIDLIINFVIASIGVVSNTLVIIVYAKQGFRDSVGVSMTTISVWDLIKCLGGVMQRMAGPINLWNPVYALTWTNICLVVFNYLVSFSTYVTSVLAGYVAVERCLCVVFPLHIKRYLTTRVSWLICMLISVVVFGWFAVIFGIYDVLWVWEPSFNATIAIYRFSSFSSQNSVVLFGFYNLSGTIWPIISLLVIVSSAGVISSKLREASKFRQEQQRDYSSSSIKHAKQSAGKKLSTRDQKVMKMLLVIIAMFVINLSPRVVHYLAKSIVEDYYYLKKYHNLVHVVSYVILFFDFLNGSVNLAIFLVMSSSFRATFFQVIIHCRCTQKKSAY</sequence>
<evidence type="ECO:0000313" key="12">
    <source>
        <dbReference type="Proteomes" id="UP000076420"/>
    </source>
</evidence>
<evidence type="ECO:0000256" key="5">
    <source>
        <dbReference type="ARBA" id="ARBA00023136"/>
    </source>
</evidence>
<evidence type="ECO:0000256" key="9">
    <source>
        <dbReference type="SAM" id="Phobius"/>
    </source>
</evidence>
<evidence type="ECO:0000256" key="1">
    <source>
        <dbReference type="ARBA" id="ARBA00004141"/>
    </source>
</evidence>
<feature type="transmembrane region" description="Helical" evidence="9">
    <location>
        <begin position="120"/>
        <end position="141"/>
    </location>
</feature>
<dbReference type="EnsemblMetazoa" id="BGLB023850-RA">
    <property type="protein sequence ID" value="BGLB023850-PA"/>
    <property type="gene ID" value="BGLB023850"/>
</dbReference>
<proteinExistence type="inferred from homology"/>
<dbReference type="InterPro" id="IPR017452">
    <property type="entry name" value="GPCR_Rhodpsn_7TM"/>
</dbReference>
<evidence type="ECO:0000256" key="8">
    <source>
        <dbReference type="RuleBase" id="RU000688"/>
    </source>
</evidence>
<keyword evidence="3 9" id="KW-1133">Transmembrane helix</keyword>
<evidence type="ECO:0000313" key="11">
    <source>
        <dbReference type="EnsemblMetazoa" id="BGLB023850-PA"/>
    </source>
</evidence>
<feature type="transmembrane region" description="Helical" evidence="9">
    <location>
        <begin position="35"/>
        <end position="57"/>
    </location>
</feature>
<keyword evidence="5 9" id="KW-0472">Membrane</keyword>
<dbReference type="PROSITE" id="PS00237">
    <property type="entry name" value="G_PROTEIN_RECEP_F1_1"/>
    <property type="match status" value="1"/>
</dbReference>
<feature type="transmembrane region" description="Helical" evidence="9">
    <location>
        <begin position="274"/>
        <end position="295"/>
    </location>
</feature>
<keyword evidence="4 8" id="KW-0297">G-protein coupled receptor</keyword>
<dbReference type="PRINTS" id="PR00237">
    <property type="entry name" value="GPCRRHODOPSN"/>
</dbReference>
<organism evidence="11 12">
    <name type="scientific">Biomphalaria glabrata</name>
    <name type="common">Bloodfluke planorb</name>
    <name type="synonym">Freshwater snail</name>
    <dbReference type="NCBI Taxonomy" id="6526"/>
    <lineage>
        <taxon>Eukaryota</taxon>
        <taxon>Metazoa</taxon>
        <taxon>Spiralia</taxon>
        <taxon>Lophotrochozoa</taxon>
        <taxon>Mollusca</taxon>
        <taxon>Gastropoda</taxon>
        <taxon>Heterobranchia</taxon>
        <taxon>Euthyneura</taxon>
        <taxon>Panpulmonata</taxon>
        <taxon>Hygrophila</taxon>
        <taxon>Lymnaeoidea</taxon>
        <taxon>Planorbidae</taxon>
        <taxon>Biomphalaria</taxon>
    </lineage>
</organism>
<evidence type="ECO:0000256" key="6">
    <source>
        <dbReference type="ARBA" id="ARBA00023170"/>
    </source>
</evidence>
<name>A0A2C9KUY3_BIOGL</name>
<dbReference type="InterPro" id="IPR000276">
    <property type="entry name" value="GPCR_Rhodpsn"/>
</dbReference>
<dbReference type="GO" id="GO:0004930">
    <property type="term" value="F:G protein-coupled receptor activity"/>
    <property type="evidence" value="ECO:0007669"/>
    <property type="project" value="UniProtKB-KW"/>
</dbReference>
<dbReference type="AlphaFoldDB" id="A0A2C9KUY3"/>
<comment type="similarity">
    <text evidence="8">Belongs to the G-protein coupled receptor 1 family.</text>
</comment>
<feature type="transmembrane region" description="Helical" evidence="9">
    <location>
        <begin position="213"/>
        <end position="231"/>
    </location>
</feature>
<dbReference type="Gene3D" id="1.20.1070.10">
    <property type="entry name" value="Rhodopsin 7-helix transmembrane proteins"/>
    <property type="match status" value="1"/>
</dbReference>
<feature type="transmembrane region" description="Helical" evidence="9">
    <location>
        <begin position="315"/>
        <end position="337"/>
    </location>
</feature>
<evidence type="ECO:0000256" key="2">
    <source>
        <dbReference type="ARBA" id="ARBA00022692"/>
    </source>
</evidence>
<feature type="domain" description="G-protein coupled receptors family 1 profile" evidence="10">
    <location>
        <begin position="48"/>
        <end position="334"/>
    </location>
</feature>
<keyword evidence="2 8" id="KW-0812">Transmembrane</keyword>
<dbReference type="PANTHER" id="PTHR24243">
    <property type="entry name" value="G-PROTEIN COUPLED RECEPTOR"/>
    <property type="match status" value="1"/>
</dbReference>
<dbReference type="KEGG" id="bgt:106073010"/>
<feature type="transmembrane region" description="Helical" evidence="9">
    <location>
        <begin position="153"/>
        <end position="174"/>
    </location>
</feature>
<reference evidence="11" key="1">
    <citation type="submission" date="2020-05" db="UniProtKB">
        <authorList>
            <consortium name="EnsemblMetazoa"/>
        </authorList>
    </citation>
    <scope>IDENTIFICATION</scope>
    <source>
        <strain evidence="11">BB02</strain>
    </source>
</reference>
<dbReference type="VEuPathDB" id="VectorBase:BGLAX_046353"/>
<evidence type="ECO:0000259" key="10">
    <source>
        <dbReference type="PROSITE" id="PS50262"/>
    </source>
</evidence>
<gene>
    <name evidence="11" type="primary">106073010</name>
</gene>
<protein>
    <recommendedName>
        <fullName evidence="10">G-protein coupled receptors family 1 profile domain-containing protein</fullName>
    </recommendedName>
</protein>
<evidence type="ECO:0000256" key="4">
    <source>
        <dbReference type="ARBA" id="ARBA00023040"/>
    </source>
</evidence>
<evidence type="ECO:0000256" key="3">
    <source>
        <dbReference type="ARBA" id="ARBA00022989"/>
    </source>
</evidence>